<dbReference type="RefSeq" id="WP_377718355.1">
    <property type="nucleotide sequence ID" value="NZ_JBHSAM010000020.1"/>
</dbReference>
<name>A0ABV8K250_9BACL</name>
<dbReference type="Proteomes" id="UP001595715">
    <property type="component" value="Unassembled WGS sequence"/>
</dbReference>
<reference evidence="2" key="1">
    <citation type="journal article" date="2019" name="Int. J. Syst. Evol. Microbiol.">
        <title>The Global Catalogue of Microorganisms (GCM) 10K type strain sequencing project: providing services to taxonomists for standard genome sequencing and annotation.</title>
        <authorList>
            <consortium name="The Broad Institute Genomics Platform"/>
            <consortium name="The Broad Institute Genome Sequencing Center for Infectious Disease"/>
            <person name="Wu L."/>
            <person name="Ma J."/>
        </authorList>
    </citation>
    <scope>NUCLEOTIDE SEQUENCE [LARGE SCALE GENOMIC DNA]</scope>
    <source>
        <strain evidence="2">IBRC-M 10987</strain>
    </source>
</reference>
<evidence type="ECO:0000313" key="2">
    <source>
        <dbReference type="Proteomes" id="UP001595715"/>
    </source>
</evidence>
<accession>A0ABV8K250</accession>
<protein>
    <submittedName>
        <fullName evidence="1">Uncharacterized protein</fullName>
    </submittedName>
</protein>
<organism evidence="1 2">
    <name type="scientific">Paenibacillus xanthanilyticus</name>
    <dbReference type="NCBI Taxonomy" id="1783531"/>
    <lineage>
        <taxon>Bacteria</taxon>
        <taxon>Bacillati</taxon>
        <taxon>Bacillota</taxon>
        <taxon>Bacilli</taxon>
        <taxon>Bacillales</taxon>
        <taxon>Paenibacillaceae</taxon>
        <taxon>Paenibacillus</taxon>
    </lineage>
</organism>
<keyword evidence="2" id="KW-1185">Reference proteome</keyword>
<comment type="caution">
    <text evidence="1">The sequence shown here is derived from an EMBL/GenBank/DDBJ whole genome shotgun (WGS) entry which is preliminary data.</text>
</comment>
<gene>
    <name evidence="1" type="ORF">ACFOZ8_08365</name>
</gene>
<dbReference type="EMBL" id="JBHSAM010000020">
    <property type="protein sequence ID" value="MFC4099668.1"/>
    <property type="molecule type" value="Genomic_DNA"/>
</dbReference>
<sequence length="60" mass="7296">MRLHEEYMVEKLREYELEEIRRAERMGLYRMGSDTAKQRRRAMKGITAIGWLVRLLGIKR</sequence>
<evidence type="ECO:0000313" key="1">
    <source>
        <dbReference type="EMBL" id="MFC4099668.1"/>
    </source>
</evidence>
<proteinExistence type="predicted"/>